<dbReference type="Pfam" id="PF02424">
    <property type="entry name" value="ApbE"/>
    <property type="match status" value="1"/>
</dbReference>
<accession>A0ABP3WRK4</accession>
<comment type="catalytic activity">
    <reaction evidence="11 12">
        <text>L-threonyl-[protein] + FAD = FMN-L-threonyl-[protein] + AMP + H(+)</text>
        <dbReference type="Rhea" id="RHEA:36847"/>
        <dbReference type="Rhea" id="RHEA-COMP:11060"/>
        <dbReference type="Rhea" id="RHEA-COMP:11061"/>
        <dbReference type="ChEBI" id="CHEBI:15378"/>
        <dbReference type="ChEBI" id="CHEBI:30013"/>
        <dbReference type="ChEBI" id="CHEBI:57692"/>
        <dbReference type="ChEBI" id="CHEBI:74257"/>
        <dbReference type="ChEBI" id="CHEBI:456215"/>
        <dbReference type="EC" id="2.7.1.180"/>
    </reaction>
</comment>
<proteinExistence type="inferred from homology"/>
<evidence type="ECO:0000256" key="7">
    <source>
        <dbReference type="ARBA" id="ARBA00022723"/>
    </source>
</evidence>
<evidence type="ECO:0000313" key="14">
    <source>
        <dbReference type="Proteomes" id="UP001500359"/>
    </source>
</evidence>
<evidence type="ECO:0000256" key="6">
    <source>
        <dbReference type="ARBA" id="ARBA00022679"/>
    </source>
</evidence>
<dbReference type="EC" id="2.7.1.180" evidence="3 12"/>
<keyword evidence="5 12" id="KW-0285">Flavoprotein</keyword>
<name>A0ABP3WRK4_9ALTE</name>
<sequence length="346" mass="37887">MIKVKVISLLGSVIVILLLLLNATQEVTDVHLTGPTMGTSYNVKIRKDEGLVVSADELKDKIDQRLAKINKLMSTYDPHSELSRFNQHHSTLPFTLSAETMLVLREAKRLGELSDGVLDVTVGPLVNLWGFGPDAKPEVIPSKATIEALKQKIGLDKLYLGSNTASKLTPDLYVDLSTIAKGYGVDEIANLLESLGHTNYLVEIGGEMRVAGLKGNGIAWRIAVEQPVIDKRDVQTVLSIGNNAIATSGDYRNYFEENGVRYSHLIDPRTGYPIQHNLVSVTVVHPSSMTADGLATALGVMGKDAALRLAQEQQLDVMLITREKDGFKTYTSGRFDEYIQAAKQQN</sequence>
<keyword evidence="9 12" id="KW-0460">Magnesium</keyword>
<dbReference type="PIRSF" id="PIRSF006268">
    <property type="entry name" value="ApbE"/>
    <property type="match status" value="1"/>
</dbReference>
<organism evidence="13 14">
    <name type="scientific">Aliiglaciecola litoralis</name>
    <dbReference type="NCBI Taxonomy" id="582857"/>
    <lineage>
        <taxon>Bacteria</taxon>
        <taxon>Pseudomonadati</taxon>
        <taxon>Pseudomonadota</taxon>
        <taxon>Gammaproteobacteria</taxon>
        <taxon>Alteromonadales</taxon>
        <taxon>Alteromonadaceae</taxon>
        <taxon>Aliiglaciecola</taxon>
    </lineage>
</organism>
<dbReference type="GO" id="GO:0016740">
    <property type="term" value="F:transferase activity"/>
    <property type="evidence" value="ECO:0007669"/>
    <property type="project" value="UniProtKB-KW"/>
</dbReference>
<evidence type="ECO:0000256" key="9">
    <source>
        <dbReference type="ARBA" id="ARBA00022842"/>
    </source>
</evidence>
<evidence type="ECO:0000256" key="11">
    <source>
        <dbReference type="ARBA" id="ARBA00048540"/>
    </source>
</evidence>
<comment type="caution">
    <text evidence="13">The sequence shown here is derived from an EMBL/GenBank/DDBJ whole genome shotgun (WGS) entry which is preliminary data.</text>
</comment>
<dbReference type="RefSeq" id="WP_343856911.1">
    <property type="nucleotide sequence ID" value="NZ_BAAAFD010000002.1"/>
</dbReference>
<dbReference type="Gene3D" id="3.10.520.10">
    <property type="entry name" value="ApbE-like domains"/>
    <property type="match status" value="1"/>
</dbReference>
<protein>
    <recommendedName>
        <fullName evidence="4 12">FAD:protein FMN transferase</fullName>
        <ecNumber evidence="3 12">2.7.1.180</ecNumber>
    </recommendedName>
    <alternativeName>
        <fullName evidence="10 12">Flavin transferase</fullName>
    </alternativeName>
</protein>
<comment type="similarity">
    <text evidence="2 12">Belongs to the ApbE family.</text>
</comment>
<evidence type="ECO:0000256" key="5">
    <source>
        <dbReference type="ARBA" id="ARBA00022630"/>
    </source>
</evidence>
<keyword evidence="14" id="KW-1185">Reference proteome</keyword>
<keyword evidence="6 12" id="KW-0808">Transferase</keyword>
<evidence type="ECO:0000256" key="3">
    <source>
        <dbReference type="ARBA" id="ARBA00011955"/>
    </source>
</evidence>
<dbReference type="SUPFAM" id="SSF143631">
    <property type="entry name" value="ApbE-like"/>
    <property type="match status" value="1"/>
</dbReference>
<evidence type="ECO:0000313" key="13">
    <source>
        <dbReference type="EMBL" id="GAA0854118.1"/>
    </source>
</evidence>
<evidence type="ECO:0000256" key="4">
    <source>
        <dbReference type="ARBA" id="ARBA00016337"/>
    </source>
</evidence>
<evidence type="ECO:0000256" key="2">
    <source>
        <dbReference type="ARBA" id="ARBA00008282"/>
    </source>
</evidence>
<evidence type="ECO:0000256" key="8">
    <source>
        <dbReference type="ARBA" id="ARBA00022827"/>
    </source>
</evidence>
<keyword evidence="8 12" id="KW-0274">FAD</keyword>
<keyword evidence="7 12" id="KW-0479">Metal-binding</keyword>
<evidence type="ECO:0000256" key="1">
    <source>
        <dbReference type="ARBA" id="ARBA00001946"/>
    </source>
</evidence>
<evidence type="ECO:0000256" key="10">
    <source>
        <dbReference type="ARBA" id="ARBA00031306"/>
    </source>
</evidence>
<dbReference type="InterPro" id="IPR024932">
    <property type="entry name" value="ApbE"/>
</dbReference>
<comment type="cofactor">
    <cofactor evidence="1">
        <name>Mg(2+)</name>
        <dbReference type="ChEBI" id="CHEBI:18420"/>
    </cofactor>
</comment>
<dbReference type="PANTHER" id="PTHR30040:SF2">
    <property type="entry name" value="FAD:PROTEIN FMN TRANSFERASE"/>
    <property type="match status" value="1"/>
</dbReference>
<dbReference type="PANTHER" id="PTHR30040">
    <property type="entry name" value="THIAMINE BIOSYNTHESIS LIPOPROTEIN APBE"/>
    <property type="match status" value="1"/>
</dbReference>
<dbReference type="EMBL" id="BAAAFD010000002">
    <property type="protein sequence ID" value="GAA0854118.1"/>
    <property type="molecule type" value="Genomic_DNA"/>
</dbReference>
<dbReference type="InterPro" id="IPR003374">
    <property type="entry name" value="ApbE-like_sf"/>
</dbReference>
<dbReference type="Proteomes" id="UP001500359">
    <property type="component" value="Unassembled WGS sequence"/>
</dbReference>
<evidence type="ECO:0000256" key="12">
    <source>
        <dbReference type="PIRNR" id="PIRNR006268"/>
    </source>
</evidence>
<gene>
    <name evidence="13" type="ORF">GCM10009114_08750</name>
</gene>
<reference evidence="14" key="1">
    <citation type="journal article" date="2019" name="Int. J. Syst. Evol. Microbiol.">
        <title>The Global Catalogue of Microorganisms (GCM) 10K type strain sequencing project: providing services to taxonomists for standard genome sequencing and annotation.</title>
        <authorList>
            <consortium name="The Broad Institute Genomics Platform"/>
            <consortium name="The Broad Institute Genome Sequencing Center for Infectious Disease"/>
            <person name="Wu L."/>
            <person name="Ma J."/>
        </authorList>
    </citation>
    <scope>NUCLEOTIDE SEQUENCE [LARGE SCALE GENOMIC DNA]</scope>
    <source>
        <strain evidence="14">JCM 15896</strain>
    </source>
</reference>